<dbReference type="InterPro" id="IPR029753">
    <property type="entry name" value="D-isomer_DH_CS"/>
</dbReference>
<reference evidence="7 8" key="1">
    <citation type="submission" date="2019-03" db="EMBL/GenBank/DDBJ databases">
        <title>Genomic Encyclopedia of Archaeal and Bacterial Type Strains, Phase II (KMG-II): from individual species to whole genera.</title>
        <authorList>
            <person name="Goeker M."/>
        </authorList>
    </citation>
    <scope>NUCLEOTIDE SEQUENCE [LARGE SCALE GENOMIC DNA]</scope>
    <source>
        <strain evidence="7 8">DSM 28323</strain>
    </source>
</reference>
<dbReference type="EMBL" id="SNWP01000010">
    <property type="protein sequence ID" value="TDO28757.1"/>
    <property type="molecule type" value="Genomic_DNA"/>
</dbReference>
<accession>A0A4R6J1N3</accession>
<name>A0A4R6J1N3_9BACT</name>
<dbReference type="Proteomes" id="UP000295741">
    <property type="component" value="Unassembled WGS sequence"/>
</dbReference>
<dbReference type="SUPFAM" id="SSF52283">
    <property type="entry name" value="Formate/glycerate dehydrogenase catalytic domain-like"/>
    <property type="match status" value="1"/>
</dbReference>
<comment type="similarity">
    <text evidence="1 4">Belongs to the D-isomer specific 2-hydroxyacid dehydrogenase family.</text>
</comment>
<comment type="caution">
    <text evidence="7">The sequence shown here is derived from an EMBL/GenBank/DDBJ whole genome shotgun (WGS) entry which is preliminary data.</text>
</comment>
<feature type="domain" description="D-isomer specific 2-hydroxyacid dehydrogenase catalytic" evidence="5">
    <location>
        <begin position="9"/>
        <end position="325"/>
    </location>
</feature>
<evidence type="ECO:0000259" key="6">
    <source>
        <dbReference type="Pfam" id="PF02826"/>
    </source>
</evidence>
<evidence type="ECO:0000313" key="7">
    <source>
        <dbReference type="EMBL" id="TDO28757.1"/>
    </source>
</evidence>
<dbReference type="PROSITE" id="PS00065">
    <property type="entry name" value="D_2_HYDROXYACID_DH_1"/>
    <property type="match status" value="1"/>
</dbReference>
<evidence type="ECO:0000256" key="1">
    <source>
        <dbReference type="ARBA" id="ARBA00005854"/>
    </source>
</evidence>
<dbReference type="InterPro" id="IPR058205">
    <property type="entry name" value="D-LDH-like"/>
</dbReference>
<proteinExistence type="inferred from homology"/>
<dbReference type="InterPro" id="IPR036291">
    <property type="entry name" value="NAD(P)-bd_dom_sf"/>
</dbReference>
<keyword evidence="3" id="KW-0520">NAD</keyword>
<dbReference type="PANTHER" id="PTHR43026:SF1">
    <property type="entry name" value="2-HYDROXYACID DEHYDROGENASE HOMOLOG 1-RELATED"/>
    <property type="match status" value="1"/>
</dbReference>
<evidence type="ECO:0000256" key="4">
    <source>
        <dbReference type="RuleBase" id="RU003719"/>
    </source>
</evidence>
<dbReference type="InterPro" id="IPR006139">
    <property type="entry name" value="D-isomer_2_OHA_DH_cat_dom"/>
</dbReference>
<dbReference type="PROSITE" id="PS00671">
    <property type="entry name" value="D_2_HYDROXYACID_DH_3"/>
    <property type="match status" value="1"/>
</dbReference>
<evidence type="ECO:0000256" key="2">
    <source>
        <dbReference type="ARBA" id="ARBA00023002"/>
    </source>
</evidence>
<dbReference type="CDD" id="cd12183">
    <property type="entry name" value="LDH_like_2"/>
    <property type="match status" value="1"/>
</dbReference>
<dbReference type="AlphaFoldDB" id="A0A4R6J1N3"/>
<keyword evidence="8" id="KW-1185">Reference proteome</keyword>
<dbReference type="OrthoDB" id="1522997at2"/>
<dbReference type="Gene3D" id="3.40.50.720">
    <property type="entry name" value="NAD(P)-binding Rossmann-like Domain"/>
    <property type="match status" value="2"/>
</dbReference>
<evidence type="ECO:0000313" key="8">
    <source>
        <dbReference type="Proteomes" id="UP000295741"/>
    </source>
</evidence>
<dbReference type="InterPro" id="IPR029752">
    <property type="entry name" value="D-isomer_DH_CS1"/>
</dbReference>
<dbReference type="InterPro" id="IPR006140">
    <property type="entry name" value="D-isomer_DH_NAD-bd"/>
</dbReference>
<dbReference type="Pfam" id="PF02826">
    <property type="entry name" value="2-Hacid_dh_C"/>
    <property type="match status" value="1"/>
</dbReference>
<protein>
    <submittedName>
        <fullName evidence="7">D-lactate dehydrogenase</fullName>
    </submittedName>
</protein>
<sequence length="331" mass="36590">MKLTFFSSQPYDRIFFERYNDSLGFELSFLDVALDETTASLAKGSDAVCVFVNDKVTAPVIASLKDNGTKVIALRCAGFNNVDIEACRQNEIHVCRVPAYSPEAVAEHAVAMILTLNRKTHKAYNRVREQNFSLNGLLGFNLHGKTVGVIGTGNIGKAFCRIMLGFGCTVKAFDLVANKEMEAIGVTYHPLMEVLQSDIISLHCPLNEQTRHLIGPETIGYVKKGAMLINTGRGALIDTKTMIEALKKGYISALGLDVYEQEEKLFFRDLSTKIIQDDDIQRLMSFPNVLITAHQAFFTDEALSQIAMTTLNNVSQLLKNSNLKDQAALLV</sequence>
<organism evidence="7 8">
    <name type="scientific">Sediminibacterium goheungense</name>
    <dbReference type="NCBI Taxonomy" id="1086393"/>
    <lineage>
        <taxon>Bacteria</taxon>
        <taxon>Pseudomonadati</taxon>
        <taxon>Bacteroidota</taxon>
        <taxon>Chitinophagia</taxon>
        <taxon>Chitinophagales</taxon>
        <taxon>Chitinophagaceae</taxon>
        <taxon>Sediminibacterium</taxon>
    </lineage>
</organism>
<evidence type="ECO:0000256" key="3">
    <source>
        <dbReference type="ARBA" id="ARBA00023027"/>
    </source>
</evidence>
<evidence type="ECO:0000259" key="5">
    <source>
        <dbReference type="Pfam" id="PF00389"/>
    </source>
</evidence>
<keyword evidence="2 4" id="KW-0560">Oxidoreductase</keyword>
<feature type="domain" description="D-isomer specific 2-hydroxyacid dehydrogenase NAD-binding" evidence="6">
    <location>
        <begin position="110"/>
        <end position="296"/>
    </location>
</feature>
<dbReference type="GO" id="GO:0051287">
    <property type="term" value="F:NAD binding"/>
    <property type="evidence" value="ECO:0007669"/>
    <property type="project" value="InterPro"/>
</dbReference>
<dbReference type="SUPFAM" id="SSF51735">
    <property type="entry name" value="NAD(P)-binding Rossmann-fold domains"/>
    <property type="match status" value="1"/>
</dbReference>
<gene>
    <name evidence="7" type="ORF">BC659_0837</name>
</gene>
<dbReference type="RefSeq" id="WP_133473384.1">
    <property type="nucleotide sequence ID" value="NZ_SNWP01000010.1"/>
</dbReference>
<dbReference type="Pfam" id="PF00389">
    <property type="entry name" value="2-Hacid_dh"/>
    <property type="match status" value="1"/>
</dbReference>
<dbReference type="PANTHER" id="PTHR43026">
    <property type="entry name" value="2-HYDROXYACID DEHYDROGENASE HOMOLOG 1-RELATED"/>
    <property type="match status" value="1"/>
</dbReference>
<dbReference type="GO" id="GO:0016616">
    <property type="term" value="F:oxidoreductase activity, acting on the CH-OH group of donors, NAD or NADP as acceptor"/>
    <property type="evidence" value="ECO:0007669"/>
    <property type="project" value="InterPro"/>
</dbReference>